<evidence type="ECO:0000313" key="4">
    <source>
        <dbReference type="EMBL" id="PSC67708.1"/>
    </source>
</evidence>
<keyword evidence="2" id="KW-0597">Phosphoprotein</keyword>
<accession>A0A2P6V0T8</accession>
<dbReference type="InterPro" id="IPR036291">
    <property type="entry name" value="NAD(P)-bd_dom_sf"/>
</dbReference>
<dbReference type="GO" id="GO:0004312">
    <property type="term" value="F:fatty acid synthase activity"/>
    <property type="evidence" value="ECO:0007669"/>
    <property type="project" value="TreeGrafter"/>
</dbReference>
<evidence type="ECO:0000259" key="3">
    <source>
        <dbReference type="PROSITE" id="PS52004"/>
    </source>
</evidence>
<keyword evidence="5" id="KW-1185">Reference proteome</keyword>
<dbReference type="Pfam" id="PF00109">
    <property type="entry name" value="ketoacyl-synt"/>
    <property type="match status" value="1"/>
</dbReference>
<dbReference type="CDD" id="cd00833">
    <property type="entry name" value="PKS"/>
    <property type="match status" value="1"/>
</dbReference>
<dbReference type="SMART" id="SM00822">
    <property type="entry name" value="PKS_KR"/>
    <property type="match status" value="1"/>
</dbReference>
<gene>
    <name evidence="4" type="ORF">C2E20_8630</name>
</gene>
<keyword evidence="1" id="KW-0596">Phosphopantetheine</keyword>
<dbReference type="SUPFAM" id="SSF51735">
    <property type="entry name" value="NAD(P)-binding Rossmann-fold domains"/>
    <property type="match status" value="1"/>
</dbReference>
<evidence type="ECO:0000313" key="5">
    <source>
        <dbReference type="Proteomes" id="UP000239649"/>
    </source>
</evidence>
<protein>
    <submittedName>
        <fullName evidence="4">Non-ribosomal peptide</fullName>
    </submittedName>
</protein>
<organism evidence="4 5">
    <name type="scientific">Micractinium conductrix</name>
    <dbReference type="NCBI Taxonomy" id="554055"/>
    <lineage>
        <taxon>Eukaryota</taxon>
        <taxon>Viridiplantae</taxon>
        <taxon>Chlorophyta</taxon>
        <taxon>core chlorophytes</taxon>
        <taxon>Trebouxiophyceae</taxon>
        <taxon>Chlorellales</taxon>
        <taxon>Chlorellaceae</taxon>
        <taxon>Chlorella clade</taxon>
        <taxon>Micractinium</taxon>
    </lineage>
</organism>
<name>A0A2P6V0T8_9CHLO</name>
<reference evidence="4 5" key="1">
    <citation type="journal article" date="2018" name="Plant J.">
        <title>Genome sequences of Chlorella sorokiniana UTEX 1602 and Micractinium conductrix SAG 241.80: implications to maltose excretion by a green alga.</title>
        <authorList>
            <person name="Arriola M.B."/>
            <person name="Velmurugan N."/>
            <person name="Zhang Y."/>
            <person name="Plunkett M.H."/>
            <person name="Hondzo H."/>
            <person name="Barney B.M."/>
        </authorList>
    </citation>
    <scope>NUCLEOTIDE SEQUENCE [LARGE SCALE GENOMIC DNA]</scope>
    <source>
        <strain evidence="4 5">SAG 241.80</strain>
    </source>
</reference>
<comment type="caution">
    <text evidence="4">The sequence shown here is derived from an EMBL/GenBank/DDBJ whole genome shotgun (WGS) entry which is preliminary data.</text>
</comment>
<dbReference type="InterPro" id="IPR020841">
    <property type="entry name" value="PKS_Beta-ketoAc_synthase_dom"/>
</dbReference>
<dbReference type="InterPro" id="IPR057326">
    <property type="entry name" value="KR_dom"/>
</dbReference>
<dbReference type="AlphaFoldDB" id="A0A2P6V0T8"/>
<dbReference type="Proteomes" id="UP000239649">
    <property type="component" value="Unassembled WGS sequence"/>
</dbReference>
<evidence type="ECO:0000256" key="1">
    <source>
        <dbReference type="ARBA" id="ARBA00022450"/>
    </source>
</evidence>
<dbReference type="InterPro" id="IPR016039">
    <property type="entry name" value="Thiolase-like"/>
</dbReference>
<feature type="domain" description="Ketosynthase family 3 (KS3)" evidence="3">
    <location>
        <begin position="448"/>
        <end position="687"/>
    </location>
</feature>
<dbReference type="PANTHER" id="PTHR43775:SF37">
    <property type="entry name" value="SI:DKEY-61P9.11"/>
    <property type="match status" value="1"/>
</dbReference>
<dbReference type="PANTHER" id="PTHR43775">
    <property type="entry name" value="FATTY ACID SYNTHASE"/>
    <property type="match status" value="1"/>
</dbReference>
<dbReference type="GO" id="GO:0006633">
    <property type="term" value="P:fatty acid biosynthetic process"/>
    <property type="evidence" value="ECO:0007669"/>
    <property type="project" value="TreeGrafter"/>
</dbReference>
<dbReference type="SUPFAM" id="SSF53901">
    <property type="entry name" value="Thiolase-like"/>
    <property type="match status" value="1"/>
</dbReference>
<dbReference type="EMBL" id="LHPF02000050">
    <property type="protein sequence ID" value="PSC67708.1"/>
    <property type="molecule type" value="Genomic_DNA"/>
</dbReference>
<dbReference type="Gene3D" id="3.40.47.10">
    <property type="match status" value="1"/>
</dbReference>
<dbReference type="InterPro" id="IPR013968">
    <property type="entry name" value="PKS_KR"/>
</dbReference>
<dbReference type="Gene3D" id="3.40.50.720">
    <property type="entry name" value="NAD(P)-binding Rossmann-like Domain"/>
    <property type="match status" value="1"/>
</dbReference>
<dbReference type="InterPro" id="IPR050091">
    <property type="entry name" value="PKS_NRPS_Biosynth_Enz"/>
</dbReference>
<dbReference type="Pfam" id="PF08659">
    <property type="entry name" value="KR"/>
    <property type="match status" value="1"/>
</dbReference>
<sequence length="687" mass="71738">MLEVCNVSGRAFLGDAAMGRRLCLVGCAIPAPLHDVRCSGMVSLKQHVRGSGWLAHPAVVDAALQLGPATGDVFKEDNAEVTRVVAGMAVCLAINQISARGRLATSSRLALRAGDVPGVDMYGRTVQGLVWNMPRLVARKPDASLAARGVSTAAAKHLDGAVIITGGLGALGALASAWLCGTSSQSDLWLLGRSGRASGETMAQPVHSVRQVTCAKADASAAEEAAHVLTSAGSGSQLLHGILHAGAVLDSKVMTNVNATTIRTEFAGKVYGAQHLLSGCMTSPLAVLHLFSSLAAFSGTAGQASYASANGMLDAWAHAAQSQGAVGLSVQWGNWGGGGMATRSKGFADRMERMGLGIVRPSEGLRVMARLLHEVASSQCVWSSQQALFMCNIFHWGSILRDMPSLPFIFEEFAQQLPNAFKRNNSAPLASPSSLSSDWSMCSDNHGFGMTEVAGLSCTYPGTAAIGGVSGFWNAAIVGADLPTVVPHNRWPIERHYSPDVAVNKMYVRFAAFLPGVDTFDAALFRLSHGEASVMDPQCRVLLEHTHLSLTDASSRSRQPVPLDTGVYVGVMQLEFLQYCTNAGLAVGPNLITGNGMDFLVGRISYTFGLKGPCISTNTACSSSLVATHLAHTGLLEHEAAAAAACGVLMVLLPESMSGICLLQALSPAGRCKTFEASGDGYGRGEG</sequence>
<dbReference type="SMART" id="SM00825">
    <property type="entry name" value="PKS_KS"/>
    <property type="match status" value="1"/>
</dbReference>
<dbReference type="STRING" id="554055.A0A2P6V0T8"/>
<dbReference type="PROSITE" id="PS52004">
    <property type="entry name" value="KS3_2"/>
    <property type="match status" value="1"/>
</dbReference>
<evidence type="ECO:0000256" key="2">
    <source>
        <dbReference type="ARBA" id="ARBA00022553"/>
    </source>
</evidence>
<dbReference type="OrthoDB" id="515324at2759"/>
<proteinExistence type="predicted"/>
<dbReference type="InterPro" id="IPR014030">
    <property type="entry name" value="Ketoacyl_synth_N"/>
</dbReference>